<proteinExistence type="predicted"/>
<dbReference type="AlphaFoldDB" id="A0AAE0BJL2"/>
<organism evidence="1 2">
    <name type="scientific">Cymbomonas tetramitiformis</name>
    <dbReference type="NCBI Taxonomy" id="36881"/>
    <lineage>
        <taxon>Eukaryota</taxon>
        <taxon>Viridiplantae</taxon>
        <taxon>Chlorophyta</taxon>
        <taxon>Pyramimonadophyceae</taxon>
        <taxon>Pyramimonadales</taxon>
        <taxon>Pyramimonadaceae</taxon>
        <taxon>Cymbomonas</taxon>
    </lineage>
</organism>
<evidence type="ECO:0000313" key="1">
    <source>
        <dbReference type="EMBL" id="KAK3237093.1"/>
    </source>
</evidence>
<dbReference type="EMBL" id="LGRX02034703">
    <property type="protein sequence ID" value="KAK3237093.1"/>
    <property type="molecule type" value="Genomic_DNA"/>
</dbReference>
<comment type="caution">
    <text evidence="1">The sequence shown here is derived from an EMBL/GenBank/DDBJ whole genome shotgun (WGS) entry which is preliminary data.</text>
</comment>
<dbReference type="Proteomes" id="UP001190700">
    <property type="component" value="Unassembled WGS sequence"/>
</dbReference>
<evidence type="ECO:0000313" key="2">
    <source>
        <dbReference type="Proteomes" id="UP001190700"/>
    </source>
</evidence>
<accession>A0AAE0BJL2</accession>
<sequence>MQKDTEEEDMLSHLLTENDYDDEVDLIKGCVPPAVRQKLQAEHSSLTYPANVDPRPILAKEQRLVRENPAADWTRTATTRKQQLWESLDPNFYAAIRDDLILKLFAKIERIENFVKSQRQGAVLNDGASAGGVDISAYGFATGDSEDSDGEGMDVETEQQQQRSEVAAATGVSMMQASFAPPLSAVVAATTANDAPNFTYSAPSDEFTGGIEEVPPPAGPRTIEMGAHCMGTLSGDAVEQSREILCHHGDLALTCRLCSLRAL</sequence>
<name>A0AAE0BJL2_9CHLO</name>
<gene>
    <name evidence="1" type="ORF">CYMTET_52802</name>
</gene>
<reference evidence="1 2" key="1">
    <citation type="journal article" date="2015" name="Genome Biol. Evol.">
        <title>Comparative Genomics of a Bacterivorous Green Alga Reveals Evolutionary Causalities and Consequences of Phago-Mixotrophic Mode of Nutrition.</title>
        <authorList>
            <person name="Burns J.A."/>
            <person name="Paasch A."/>
            <person name="Narechania A."/>
            <person name="Kim E."/>
        </authorList>
    </citation>
    <scope>NUCLEOTIDE SEQUENCE [LARGE SCALE GENOMIC DNA]</scope>
    <source>
        <strain evidence="1 2">PLY_AMNH</strain>
    </source>
</reference>
<protein>
    <submittedName>
        <fullName evidence="1">Uncharacterized protein</fullName>
    </submittedName>
</protein>
<keyword evidence="2" id="KW-1185">Reference proteome</keyword>